<organism evidence="1">
    <name type="scientific">Anopheles braziliensis</name>
    <dbReference type="NCBI Taxonomy" id="58242"/>
    <lineage>
        <taxon>Eukaryota</taxon>
        <taxon>Metazoa</taxon>
        <taxon>Ecdysozoa</taxon>
        <taxon>Arthropoda</taxon>
        <taxon>Hexapoda</taxon>
        <taxon>Insecta</taxon>
        <taxon>Pterygota</taxon>
        <taxon>Neoptera</taxon>
        <taxon>Endopterygota</taxon>
        <taxon>Diptera</taxon>
        <taxon>Nematocera</taxon>
        <taxon>Culicoidea</taxon>
        <taxon>Culicidae</taxon>
        <taxon>Anophelinae</taxon>
        <taxon>Anopheles</taxon>
    </lineage>
</organism>
<accession>A0A2M3ZV48</accession>
<dbReference type="AlphaFoldDB" id="A0A2M3ZV48"/>
<proteinExistence type="predicted"/>
<evidence type="ECO:0000313" key="1">
    <source>
        <dbReference type="EMBL" id="MBW32447.1"/>
    </source>
</evidence>
<reference evidence="1" key="1">
    <citation type="submission" date="2018-01" db="EMBL/GenBank/DDBJ databases">
        <title>An insight into the sialome of Amazonian anophelines.</title>
        <authorList>
            <person name="Ribeiro J.M."/>
            <person name="Scarpassa V."/>
            <person name="Calvo E."/>
        </authorList>
    </citation>
    <scope>NUCLEOTIDE SEQUENCE</scope>
    <source>
        <tissue evidence="1">Salivary glands</tissue>
    </source>
</reference>
<name>A0A2M3ZV48_9DIPT</name>
<dbReference type="EMBL" id="GGFM01011696">
    <property type="protein sequence ID" value="MBW32447.1"/>
    <property type="molecule type" value="Transcribed_RNA"/>
</dbReference>
<protein>
    <submittedName>
        <fullName evidence="1">Putative secreted peptide</fullName>
    </submittedName>
</protein>
<sequence>MAALVSVVYILFLGALCCVQGWFAVISRYSAPHPPHHSLHSLILFLFFRLPCCRRTKESTTRGQLEESVALAVLLYKNSITRQLGYYDLVTH</sequence>